<dbReference type="InterPro" id="IPR008269">
    <property type="entry name" value="Lon_proteolytic"/>
</dbReference>
<dbReference type="InterPro" id="IPR027065">
    <property type="entry name" value="Lon_Prtase"/>
</dbReference>
<sequence>MFLKKSWKTAHKVARRIYEDEFGGDNFFRKTRLEVMAPPKNEKIYGPSASVAIFSAFMALATGFKVRERTTLTGEVRPNMTVGAIGGLRQKVIAATKANKRTIVLSAENEKQFKKLDKKLRENLTAQYVDDCYELVYEMLEVEREE</sequence>
<dbReference type="InterPro" id="IPR020568">
    <property type="entry name" value="Ribosomal_Su5_D2-typ_SF"/>
</dbReference>
<dbReference type="EMBL" id="JBICBT010001207">
    <property type="protein sequence ID" value="KAL3078505.1"/>
    <property type="molecule type" value="Genomic_DNA"/>
</dbReference>
<dbReference type="SUPFAM" id="SSF54211">
    <property type="entry name" value="Ribosomal protein S5 domain 2-like"/>
    <property type="match status" value="1"/>
</dbReference>
<dbReference type="Pfam" id="PF05362">
    <property type="entry name" value="Lon_C"/>
    <property type="match status" value="1"/>
</dbReference>
<name>A0ABD2ILR7_9BILA</name>
<reference evidence="2 3" key="1">
    <citation type="submission" date="2024-10" db="EMBL/GenBank/DDBJ databases">
        <authorList>
            <person name="Kim D."/>
        </authorList>
    </citation>
    <scope>NUCLEOTIDE SEQUENCE [LARGE SCALE GENOMIC DNA]</scope>
    <source>
        <strain evidence="2">BH-2024</strain>
    </source>
</reference>
<feature type="domain" description="Lon proteolytic" evidence="1">
    <location>
        <begin position="3"/>
        <end position="140"/>
    </location>
</feature>
<dbReference type="PANTHER" id="PTHR43718:SF2">
    <property type="entry name" value="LON PROTEASE HOMOLOG, MITOCHONDRIAL"/>
    <property type="match status" value="1"/>
</dbReference>
<organism evidence="2 3">
    <name type="scientific">Heterodera trifolii</name>
    <dbReference type="NCBI Taxonomy" id="157864"/>
    <lineage>
        <taxon>Eukaryota</taxon>
        <taxon>Metazoa</taxon>
        <taxon>Ecdysozoa</taxon>
        <taxon>Nematoda</taxon>
        <taxon>Chromadorea</taxon>
        <taxon>Rhabditida</taxon>
        <taxon>Tylenchina</taxon>
        <taxon>Tylenchomorpha</taxon>
        <taxon>Tylenchoidea</taxon>
        <taxon>Heteroderidae</taxon>
        <taxon>Heteroderinae</taxon>
        <taxon>Heterodera</taxon>
    </lineage>
</organism>
<dbReference type="Proteomes" id="UP001620626">
    <property type="component" value="Unassembled WGS sequence"/>
</dbReference>
<proteinExistence type="predicted"/>
<dbReference type="InterPro" id="IPR014721">
    <property type="entry name" value="Ribsml_uS5_D2-typ_fold_subgr"/>
</dbReference>
<evidence type="ECO:0000313" key="3">
    <source>
        <dbReference type="Proteomes" id="UP001620626"/>
    </source>
</evidence>
<evidence type="ECO:0000259" key="1">
    <source>
        <dbReference type="Pfam" id="PF05362"/>
    </source>
</evidence>
<protein>
    <recommendedName>
        <fullName evidence="1">Lon proteolytic domain-containing protein</fullName>
    </recommendedName>
</protein>
<evidence type="ECO:0000313" key="2">
    <source>
        <dbReference type="EMBL" id="KAL3078505.1"/>
    </source>
</evidence>
<dbReference type="PRINTS" id="PR00830">
    <property type="entry name" value="ENDOLAPTASE"/>
</dbReference>
<dbReference type="Gene3D" id="3.30.230.10">
    <property type="match status" value="1"/>
</dbReference>
<keyword evidence="3" id="KW-1185">Reference proteome</keyword>
<dbReference type="PANTHER" id="PTHR43718">
    <property type="entry name" value="LON PROTEASE"/>
    <property type="match status" value="1"/>
</dbReference>
<gene>
    <name evidence="2" type="ORF">niasHT_032801</name>
</gene>
<comment type="caution">
    <text evidence="2">The sequence shown here is derived from an EMBL/GenBank/DDBJ whole genome shotgun (WGS) entry which is preliminary data.</text>
</comment>
<dbReference type="AlphaFoldDB" id="A0ABD2ILR7"/>
<accession>A0ABD2ILR7</accession>